<dbReference type="HOGENOM" id="CLU_031281_4_0_3"/>
<dbReference type="GO" id="GO:0005615">
    <property type="term" value="C:extracellular space"/>
    <property type="evidence" value="ECO:0007669"/>
    <property type="project" value="TreeGrafter"/>
</dbReference>
<dbReference type="RefSeq" id="WP_015208087.1">
    <property type="nucleotide sequence ID" value="NC_019757.1"/>
</dbReference>
<reference evidence="3 4" key="1">
    <citation type="submission" date="2012-06" db="EMBL/GenBank/DDBJ databases">
        <title>Finished chromosome of genome of Cylindrospermum stagnale PCC 7417.</title>
        <authorList>
            <consortium name="US DOE Joint Genome Institute"/>
            <person name="Gugger M."/>
            <person name="Coursin T."/>
            <person name="Rippka R."/>
            <person name="Tandeau De Marsac N."/>
            <person name="Huntemann M."/>
            <person name="Wei C.-L."/>
            <person name="Han J."/>
            <person name="Detter J.C."/>
            <person name="Han C."/>
            <person name="Tapia R."/>
            <person name="Chen A."/>
            <person name="Kyrpides N."/>
            <person name="Mavromatis K."/>
            <person name="Markowitz V."/>
            <person name="Szeto E."/>
            <person name="Ivanova N."/>
            <person name="Pagani I."/>
            <person name="Pati A."/>
            <person name="Goodwin L."/>
            <person name="Nordberg H.P."/>
            <person name="Cantor M.N."/>
            <person name="Hua S.X."/>
            <person name="Woyke T."/>
            <person name="Kerfeld C.A."/>
        </authorList>
    </citation>
    <scope>NUCLEOTIDE SEQUENCE [LARGE SCALE GENOMIC DNA]</scope>
    <source>
        <strain evidence="3 4">PCC 7417</strain>
    </source>
</reference>
<evidence type="ECO:0000256" key="1">
    <source>
        <dbReference type="SAM" id="SignalP"/>
    </source>
</evidence>
<dbReference type="STRING" id="56107.Cylst_2629"/>
<feature type="domain" description="FAS1" evidence="2">
    <location>
        <begin position="50"/>
        <end position="181"/>
    </location>
</feature>
<gene>
    <name evidence="3" type="ORF">Cylst_2629</name>
</gene>
<protein>
    <submittedName>
        <fullName evidence="3">Secreted/surface protein with fasciclin-like repeats</fullName>
    </submittedName>
</protein>
<dbReference type="PROSITE" id="PS50213">
    <property type="entry name" value="FAS1"/>
    <property type="match status" value="1"/>
</dbReference>
<keyword evidence="4" id="KW-1185">Reference proteome</keyword>
<organism evidence="3 4">
    <name type="scientific">Cylindrospermum stagnale PCC 7417</name>
    <dbReference type="NCBI Taxonomy" id="56107"/>
    <lineage>
        <taxon>Bacteria</taxon>
        <taxon>Bacillati</taxon>
        <taxon>Cyanobacteriota</taxon>
        <taxon>Cyanophyceae</taxon>
        <taxon>Nostocales</taxon>
        <taxon>Nostocaceae</taxon>
        <taxon>Cylindrospermum</taxon>
    </lineage>
</organism>
<dbReference type="KEGG" id="csg:Cylst_2629"/>
<dbReference type="PANTHER" id="PTHR10900:SF77">
    <property type="entry name" value="FI19380P1"/>
    <property type="match status" value="1"/>
</dbReference>
<dbReference type="InterPro" id="IPR000782">
    <property type="entry name" value="FAS1_domain"/>
</dbReference>
<dbReference type="SUPFAM" id="SSF82153">
    <property type="entry name" value="FAS1 domain"/>
    <property type="match status" value="1"/>
</dbReference>
<dbReference type="AlphaFoldDB" id="K9WX91"/>
<name>K9WX91_9NOST</name>
<dbReference type="InterPro" id="IPR036378">
    <property type="entry name" value="FAS1_dom_sf"/>
</dbReference>
<dbReference type="eggNOG" id="COG2335">
    <property type="taxonomic scope" value="Bacteria"/>
</dbReference>
<evidence type="ECO:0000259" key="2">
    <source>
        <dbReference type="PROSITE" id="PS50213"/>
    </source>
</evidence>
<dbReference type="Proteomes" id="UP000010475">
    <property type="component" value="Chromosome"/>
</dbReference>
<sequence length="188" mass="20287">MKASHRLLITTAGIAIAATGLFASSPSLAKKKHQQEVIQPVLVTPVSSVGSIVEVASTSTCGCNTFVNVIQRAGLVETLSSNRLFTVFIPSDAAFAALPPATLEKLLRPENRLLLQQVLTYHVLYGSIDSKKIKPGKIKTYAGGLVEIKFKKGYFEIGKAKFKKSDLKARNGYIHIIDTVLIPPGLLL</sequence>
<dbReference type="FunFam" id="2.30.180.10:FF:000014">
    <property type="entry name" value="Stabilin 1"/>
    <property type="match status" value="1"/>
</dbReference>
<dbReference type="Pfam" id="PF02469">
    <property type="entry name" value="Fasciclin"/>
    <property type="match status" value="1"/>
</dbReference>
<keyword evidence="1" id="KW-0732">Signal</keyword>
<proteinExistence type="predicted"/>
<evidence type="ECO:0000313" key="3">
    <source>
        <dbReference type="EMBL" id="AFZ24833.1"/>
    </source>
</evidence>
<dbReference type="SMART" id="SM00554">
    <property type="entry name" value="FAS1"/>
    <property type="match status" value="1"/>
</dbReference>
<feature type="chain" id="PRO_5003937606" evidence="1">
    <location>
        <begin position="30"/>
        <end position="188"/>
    </location>
</feature>
<dbReference type="PANTHER" id="PTHR10900">
    <property type="entry name" value="PERIOSTIN-RELATED"/>
    <property type="match status" value="1"/>
</dbReference>
<dbReference type="OrthoDB" id="9800666at2"/>
<dbReference type="InterPro" id="IPR050904">
    <property type="entry name" value="Adhesion/Biosynth-related"/>
</dbReference>
<dbReference type="EMBL" id="CP003642">
    <property type="protein sequence ID" value="AFZ24833.1"/>
    <property type="molecule type" value="Genomic_DNA"/>
</dbReference>
<dbReference type="Gene3D" id="2.30.180.10">
    <property type="entry name" value="FAS1 domain"/>
    <property type="match status" value="1"/>
</dbReference>
<feature type="signal peptide" evidence="1">
    <location>
        <begin position="1"/>
        <end position="29"/>
    </location>
</feature>
<accession>K9WX91</accession>
<evidence type="ECO:0000313" key="4">
    <source>
        <dbReference type="Proteomes" id="UP000010475"/>
    </source>
</evidence>